<gene>
    <name evidence="2" type="primary">rbfA</name>
    <name evidence="3" type="ordered locus">AciPR4_3183</name>
</gene>
<reference evidence="3 4" key="1">
    <citation type="journal article" date="2012" name="Stand. Genomic Sci.">
        <title>Complete genome sequence of Terriglobus saanensis type strain SP1PR4(T), an Acidobacteria from tundra soil.</title>
        <authorList>
            <person name="Rawat S.R."/>
            <person name="Mannisto M.K."/>
            <person name="Starovoytov V."/>
            <person name="Goodwin L."/>
            <person name="Nolan M."/>
            <person name="Hauser L."/>
            <person name="Land M."/>
            <person name="Davenport K.W."/>
            <person name="Woyke T."/>
            <person name="Haggblom M.M."/>
        </authorList>
    </citation>
    <scope>NUCLEOTIDE SEQUENCE</scope>
    <source>
        <strain evidence="4">ATCC BAA-1853 / DSM 23119 / SP1PR4</strain>
    </source>
</reference>
<dbReference type="eggNOG" id="COG0858">
    <property type="taxonomic scope" value="Bacteria"/>
</dbReference>
<dbReference type="EMBL" id="CP002467">
    <property type="protein sequence ID" value="ADV83939.1"/>
    <property type="molecule type" value="Genomic_DNA"/>
</dbReference>
<evidence type="ECO:0000256" key="1">
    <source>
        <dbReference type="ARBA" id="ARBA00022517"/>
    </source>
</evidence>
<evidence type="ECO:0000313" key="3">
    <source>
        <dbReference type="EMBL" id="ADV83939.1"/>
    </source>
</evidence>
<organism evidence="3 4">
    <name type="scientific">Terriglobus saanensis (strain ATCC BAA-1853 / DSM 23119 / SP1PR4)</name>
    <dbReference type="NCBI Taxonomy" id="401053"/>
    <lineage>
        <taxon>Bacteria</taxon>
        <taxon>Pseudomonadati</taxon>
        <taxon>Acidobacteriota</taxon>
        <taxon>Terriglobia</taxon>
        <taxon>Terriglobales</taxon>
        <taxon>Acidobacteriaceae</taxon>
        <taxon>Terriglobus</taxon>
    </lineage>
</organism>
<protein>
    <recommendedName>
        <fullName evidence="2">Ribosome-binding factor A</fullName>
    </recommendedName>
</protein>
<dbReference type="NCBIfam" id="TIGR00082">
    <property type="entry name" value="rbfA"/>
    <property type="match status" value="1"/>
</dbReference>
<dbReference type="GO" id="GO:0043024">
    <property type="term" value="F:ribosomal small subunit binding"/>
    <property type="evidence" value="ECO:0007669"/>
    <property type="project" value="TreeGrafter"/>
</dbReference>
<dbReference type="GO" id="GO:0005829">
    <property type="term" value="C:cytosol"/>
    <property type="evidence" value="ECO:0007669"/>
    <property type="project" value="TreeGrafter"/>
</dbReference>
<evidence type="ECO:0000256" key="2">
    <source>
        <dbReference type="HAMAP-Rule" id="MF_00003"/>
    </source>
</evidence>
<keyword evidence="2" id="KW-0963">Cytoplasm</keyword>
<dbReference type="AlphaFoldDB" id="E8V7G5"/>
<sequence length="178" mass="19595">MPEHRAREHHRNRLAETLREEIAIIIEGELNDPRIGSTTVTEVALAPGGKSGHVYVAVVGTEEEEDATLEGLVAARGYIRSQLLERMGVRHLPDLAFHIDRSERLSARMDQILTRVAKRTGKSKARQSKEDAAKAAAAKVAEQEAILATVKVLAKADAYSEKNLIRKPGKKSADKSER</sequence>
<dbReference type="OrthoDB" id="129771at2"/>
<dbReference type="RefSeq" id="WP_013569670.1">
    <property type="nucleotide sequence ID" value="NC_014963.1"/>
</dbReference>
<dbReference type="InterPro" id="IPR023799">
    <property type="entry name" value="RbfA_dom_sf"/>
</dbReference>
<dbReference type="PANTHER" id="PTHR33515">
    <property type="entry name" value="RIBOSOME-BINDING FACTOR A, CHLOROPLASTIC-RELATED"/>
    <property type="match status" value="1"/>
</dbReference>
<keyword evidence="1 2" id="KW-0690">Ribosome biogenesis</keyword>
<dbReference type="GO" id="GO:0030490">
    <property type="term" value="P:maturation of SSU-rRNA"/>
    <property type="evidence" value="ECO:0007669"/>
    <property type="project" value="UniProtKB-UniRule"/>
</dbReference>
<dbReference type="InterPro" id="IPR015946">
    <property type="entry name" value="KH_dom-like_a/b"/>
</dbReference>
<comment type="subcellular location">
    <subcellularLocation>
        <location evidence="2">Cytoplasm</location>
    </subcellularLocation>
</comment>
<dbReference type="KEGG" id="tsa:AciPR4_3183"/>
<accession>E8V7G5</accession>
<dbReference type="STRING" id="401053.AciPR4_3183"/>
<dbReference type="Proteomes" id="UP000006844">
    <property type="component" value="Chromosome"/>
</dbReference>
<dbReference type="SUPFAM" id="SSF89919">
    <property type="entry name" value="Ribosome-binding factor A, RbfA"/>
    <property type="match status" value="1"/>
</dbReference>
<name>E8V7G5_TERSS</name>
<dbReference type="InterPro" id="IPR000238">
    <property type="entry name" value="RbfA"/>
</dbReference>
<keyword evidence="4" id="KW-1185">Reference proteome</keyword>
<comment type="similarity">
    <text evidence="2">Belongs to the RbfA family.</text>
</comment>
<dbReference type="Gene3D" id="3.30.300.20">
    <property type="match status" value="1"/>
</dbReference>
<evidence type="ECO:0000313" key="4">
    <source>
        <dbReference type="Proteomes" id="UP000006844"/>
    </source>
</evidence>
<proteinExistence type="inferred from homology"/>
<comment type="subunit">
    <text evidence="2">Monomer. Binds 30S ribosomal subunits, but not 50S ribosomal subunits or 70S ribosomes.</text>
</comment>
<dbReference type="Pfam" id="PF02033">
    <property type="entry name" value="RBFA"/>
    <property type="match status" value="1"/>
</dbReference>
<dbReference type="PANTHER" id="PTHR33515:SF1">
    <property type="entry name" value="RIBOSOME-BINDING FACTOR A, CHLOROPLASTIC-RELATED"/>
    <property type="match status" value="1"/>
</dbReference>
<dbReference type="HAMAP" id="MF_00003">
    <property type="entry name" value="RbfA"/>
    <property type="match status" value="1"/>
</dbReference>
<dbReference type="HOGENOM" id="CLU_089475_6_2_0"/>
<comment type="function">
    <text evidence="2">One of several proteins that assist in the late maturation steps of the functional core of the 30S ribosomal subunit. Associates with free 30S ribosomal subunits (but not with 30S subunits that are part of 70S ribosomes or polysomes). Required for efficient processing of 16S rRNA. May interact with the 5'-terminal helix region of 16S rRNA.</text>
</comment>